<dbReference type="SUPFAM" id="SSF51735">
    <property type="entry name" value="NAD(P)-binding Rossmann-fold domains"/>
    <property type="match status" value="1"/>
</dbReference>
<dbReference type="GO" id="GO:0005829">
    <property type="term" value="C:cytosol"/>
    <property type="evidence" value="ECO:0007669"/>
    <property type="project" value="TreeGrafter"/>
</dbReference>
<comment type="caution">
    <text evidence="12">The sequence shown here is derived from an EMBL/GenBank/DDBJ whole genome shotgun (WGS) entry which is preliminary data.</text>
</comment>
<evidence type="ECO:0000256" key="4">
    <source>
        <dbReference type="ARBA" id="ARBA00022857"/>
    </source>
</evidence>
<dbReference type="UniPathway" id="UPA00053">
    <property type="reaction ID" value="UER00087"/>
</dbReference>
<dbReference type="HAMAP" id="MF_00222">
    <property type="entry name" value="Shikimate_DH_AroE"/>
    <property type="match status" value="1"/>
</dbReference>
<dbReference type="EC" id="1.1.1.25" evidence="2 8"/>
<feature type="binding site" evidence="8">
    <location>
        <begin position="151"/>
        <end position="156"/>
    </location>
    <ligand>
        <name>NADP(+)</name>
        <dbReference type="ChEBI" id="CHEBI:58349"/>
    </ligand>
</feature>
<feature type="domain" description="SDH C-terminal" evidence="11">
    <location>
        <begin position="239"/>
        <end position="264"/>
    </location>
</feature>
<dbReference type="GO" id="GO:0019632">
    <property type="term" value="P:shikimate metabolic process"/>
    <property type="evidence" value="ECO:0007669"/>
    <property type="project" value="InterPro"/>
</dbReference>
<dbReference type="GO" id="GO:0050661">
    <property type="term" value="F:NADP binding"/>
    <property type="evidence" value="ECO:0007669"/>
    <property type="project" value="InterPro"/>
</dbReference>
<proteinExistence type="inferred from homology"/>
<dbReference type="SUPFAM" id="SSF53223">
    <property type="entry name" value="Aminoacid dehydrogenase-like, N-terminal domain"/>
    <property type="match status" value="1"/>
</dbReference>
<dbReference type="GO" id="GO:0009073">
    <property type="term" value="P:aromatic amino acid family biosynthetic process"/>
    <property type="evidence" value="ECO:0007669"/>
    <property type="project" value="UniProtKB-KW"/>
</dbReference>
<feature type="binding site" evidence="8">
    <location>
        <begin position="127"/>
        <end position="131"/>
    </location>
    <ligand>
        <name>NADP(+)</name>
        <dbReference type="ChEBI" id="CHEBI:58349"/>
    </ligand>
</feature>
<keyword evidence="3 8" id="KW-0028">Amino-acid biosynthesis</keyword>
<gene>
    <name evidence="8" type="primary">aroE</name>
    <name evidence="12" type="ORF">B0T45_11720</name>
</gene>
<protein>
    <recommendedName>
        <fullName evidence="2 8">Shikimate dehydrogenase (NADP(+))</fullName>
        <shortName evidence="8">SDH</shortName>
        <ecNumber evidence="2 8">1.1.1.25</ecNumber>
    </recommendedName>
</protein>
<dbReference type="GO" id="GO:0009423">
    <property type="term" value="P:chorismate biosynthetic process"/>
    <property type="evidence" value="ECO:0007669"/>
    <property type="project" value="UniProtKB-UniRule"/>
</dbReference>
<evidence type="ECO:0000256" key="7">
    <source>
        <dbReference type="ARBA" id="ARBA00049442"/>
    </source>
</evidence>
<reference evidence="12 13" key="1">
    <citation type="submission" date="2017-02" db="EMBL/GenBank/DDBJ databases">
        <title>Chromobacterium haemolyticum H5244.</title>
        <authorList>
            <person name="Gulvik C.A."/>
        </authorList>
    </citation>
    <scope>NUCLEOTIDE SEQUENCE [LARGE SCALE GENOMIC DNA]</scope>
    <source>
        <strain evidence="12 13">H5244</strain>
    </source>
</reference>
<dbReference type="PANTHER" id="PTHR21089:SF1">
    <property type="entry name" value="BIFUNCTIONAL 3-DEHYDROQUINATE DEHYDRATASE_SHIKIMATE DEHYDROGENASE, CHLOROPLASTIC"/>
    <property type="match status" value="1"/>
</dbReference>
<feature type="domain" description="Quinate/shikimate 5-dehydrogenase/glutamyl-tRNA reductase" evidence="9">
    <location>
        <begin position="118"/>
        <end position="193"/>
    </location>
</feature>
<feature type="binding site" evidence="8">
    <location>
        <position position="217"/>
    </location>
    <ligand>
        <name>shikimate</name>
        <dbReference type="ChEBI" id="CHEBI:36208"/>
    </ligand>
</feature>
<dbReference type="FunFam" id="3.40.50.10860:FF:000006">
    <property type="entry name" value="Shikimate dehydrogenase (NADP(+))"/>
    <property type="match status" value="1"/>
</dbReference>
<dbReference type="InterPro" id="IPR041121">
    <property type="entry name" value="SDH_C"/>
</dbReference>
<evidence type="ECO:0000256" key="8">
    <source>
        <dbReference type="HAMAP-Rule" id="MF_00222"/>
    </source>
</evidence>
<feature type="binding site" evidence="8">
    <location>
        <position position="62"/>
    </location>
    <ligand>
        <name>shikimate</name>
        <dbReference type="ChEBI" id="CHEBI:36208"/>
    </ligand>
</feature>
<accession>A0A1W0CXJ5</accession>
<dbReference type="InterPro" id="IPR022893">
    <property type="entry name" value="Shikimate_DH_fam"/>
</dbReference>
<feature type="binding site" evidence="8">
    <location>
        <position position="215"/>
    </location>
    <ligand>
        <name>NADP(+)</name>
        <dbReference type="ChEBI" id="CHEBI:58349"/>
    </ligand>
</feature>
<feature type="binding site" evidence="8">
    <location>
        <position position="102"/>
    </location>
    <ligand>
        <name>shikimate</name>
        <dbReference type="ChEBI" id="CHEBI:36208"/>
    </ligand>
</feature>
<evidence type="ECO:0000256" key="5">
    <source>
        <dbReference type="ARBA" id="ARBA00023002"/>
    </source>
</evidence>
<feature type="domain" description="Shikimate dehydrogenase substrate binding N-terminal" evidence="10">
    <location>
        <begin position="7"/>
        <end position="89"/>
    </location>
</feature>
<evidence type="ECO:0000259" key="11">
    <source>
        <dbReference type="Pfam" id="PF18317"/>
    </source>
</evidence>
<sequence>MTDRYAVIGNPVSHSQSPFIHNEFAAATGQDIAYDKLFAELGRFNDVVAEFVAAGGKGLNITLPFKGDAYRFANELTERARAAEAVNTLCFRDGKIYGDNTDGVGLVRDIVDNLDYPIAGAKVLILGAGGAVRGVLEPILEQKPASLTIANRTLIKAEALAHHFAPWGKVEAIGYEQLKGRSFDIVINATSTSLSNELLPIPYGLFTARTLAYDMVYSKGLTPFLQRAQAENAGMLADGLGMLVEQAAESFSIWRGVEPATRKVTNMLREVLA</sequence>
<dbReference type="GO" id="GO:0008652">
    <property type="term" value="P:amino acid biosynthetic process"/>
    <property type="evidence" value="ECO:0007669"/>
    <property type="project" value="UniProtKB-KW"/>
</dbReference>
<dbReference type="AlphaFoldDB" id="A0A1W0CXJ5"/>
<dbReference type="CDD" id="cd01065">
    <property type="entry name" value="NAD_bind_Shikimate_DH"/>
    <property type="match status" value="1"/>
</dbReference>
<feature type="binding site" evidence="8">
    <location>
        <position position="78"/>
    </location>
    <ligand>
        <name>NADP(+)</name>
        <dbReference type="ChEBI" id="CHEBI:58349"/>
    </ligand>
</feature>
<organism evidence="12 13">
    <name type="scientific">Chromobacterium haemolyticum</name>
    <dbReference type="NCBI Taxonomy" id="394935"/>
    <lineage>
        <taxon>Bacteria</taxon>
        <taxon>Pseudomonadati</taxon>
        <taxon>Pseudomonadota</taxon>
        <taxon>Betaproteobacteria</taxon>
        <taxon>Neisseriales</taxon>
        <taxon>Chromobacteriaceae</taxon>
        <taxon>Chromobacterium</taxon>
    </lineage>
</organism>
<dbReference type="PANTHER" id="PTHR21089">
    <property type="entry name" value="SHIKIMATE DEHYDROGENASE"/>
    <property type="match status" value="1"/>
</dbReference>
<dbReference type="InterPro" id="IPR011342">
    <property type="entry name" value="Shikimate_DH"/>
</dbReference>
<comment type="catalytic activity">
    <reaction evidence="7 8">
        <text>shikimate + NADP(+) = 3-dehydroshikimate + NADPH + H(+)</text>
        <dbReference type="Rhea" id="RHEA:17737"/>
        <dbReference type="ChEBI" id="CHEBI:15378"/>
        <dbReference type="ChEBI" id="CHEBI:16630"/>
        <dbReference type="ChEBI" id="CHEBI:36208"/>
        <dbReference type="ChEBI" id="CHEBI:57783"/>
        <dbReference type="ChEBI" id="CHEBI:58349"/>
        <dbReference type="EC" id="1.1.1.25"/>
    </reaction>
</comment>
<dbReference type="EMBL" id="MUKV01000013">
    <property type="protein sequence ID" value="OQS39302.1"/>
    <property type="molecule type" value="Genomic_DNA"/>
</dbReference>
<dbReference type="RefSeq" id="WP_081555598.1">
    <property type="nucleotide sequence ID" value="NZ_MUKV01000013.1"/>
</dbReference>
<dbReference type="GO" id="GO:0004764">
    <property type="term" value="F:shikimate 3-dehydrogenase (NADP+) activity"/>
    <property type="evidence" value="ECO:0007669"/>
    <property type="project" value="UniProtKB-UniRule"/>
</dbReference>
<evidence type="ECO:0000256" key="2">
    <source>
        <dbReference type="ARBA" id="ARBA00012962"/>
    </source>
</evidence>
<dbReference type="Pfam" id="PF01488">
    <property type="entry name" value="Shikimate_DH"/>
    <property type="match status" value="1"/>
</dbReference>
<comment type="similarity">
    <text evidence="8">Belongs to the shikimate dehydrogenase family.</text>
</comment>
<keyword evidence="5 8" id="KW-0560">Oxidoreductase</keyword>
<evidence type="ECO:0000256" key="3">
    <source>
        <dbReference type="ARBA" id="ARBA00022605"/>
    </source>
</evidence>
<comment type="function">
    <text evidence="8">Involved in the biosynthesis of the chorismate, which leads to the biosynthesis of aromatic amino acids. Catalyzes the reversible NADPH linked reduction of 3-dehydroshikimate (DHSA) to yield shikimate (SA).</text>
</comment>
<feature type="binding site" evidence="8">
    <location>
        <begin position="15"/>
        <end position="17"/>
    </location>
    <ligand>
        <name>shikimate</name>
        <dbReference type="ChEBI" id="CHEBI:36208"/>
    </ligand>
</feature>
<dbReference type="InterPro" id="IPR046346">
    <property type="entry name" value="Aminoacid_DH-like_N_sf"/>
</dbReference>
<evidence type="ECO:0000313" key="12">
    <source>
        <dbReference type="EMBL" id="OQS39302.1"/>
    </source>
</evidence>
<feature type="binding site" evidence="8">
    <location>
        <position position="246"/>
    </location>
    <ligand>
        <name>shikimate</name>
        <dbReference type="ChEBI" id="CHEBI:36208"/>
    </ligand>
</feature>
<dbReference type="Pfam" id="PF08501">
    <property type="entry name" value="Shikimate_dh_N"/>
    <property type="match status" value="1"/>
</dbReference>
<evidence type="ECO:0000313" key="13">
    <source>
        <dbReference type="Proteomes" id="UP000192721"/>
    </source>
</evidence>
<evidence type="ECO:0000256" key="6">
    <source>
        <dbReference type="ARBA" id="ARBA00023141"/>
    </source>
</evidence>
<feature type="binding site" evidence="8">
    <location>
        <position position="87"/>
    </location>
    <ligand>
        <name>shikimate</name>
        <dbReference type="ChEBI" id="CHEBI:36208"/>
    </ligand>
</feature>
<keyword evidence="4 8" id="KW-0521">NADP</keyword>
<comment type="pathway">
    <text evidence="1 8">Metabolic intermediate biosynthesis; chorismate biosynthesis; chorismate from D-erythrose 4-phosphate and phosphoenolpyruvate: step 4/7.</text>
</comment>
<dbReference type="InterPro" id="IPR036291">
    <property type="entry name" value="NAD(P)-bd_dom_sf"/>
</dbReference>
<dbReference type="NCBIfam" id="NF001310">
    <property type="entry name" value="PRK00258.1-2"/>
    <property type="match status" value="1"/>
</dbReference>
<evidence type="ECO:0000259" key="9">
    <source>
        <dbReference type="Pfam" id="PF01488"/>
    </source>
</evidence>
<evidence type="ECO:0000256" key="1">
    <source>
        <dbReference type="ARBA" id="ARBA00004871"/>
    </source>
</evidence>
<dbReference type="InterPro" id="IPR006151">
    <property type="entry name" value="Shikm_DH/Glu-tRNA_Rdtase"/>
</dbReference>
<evidence type="ECO:0000259" key="10">
    <source>
        <dbReference type="Pfam" id="PF08501"/>
    </source>
</evidence>
<feature type="binding site" evidence="8">
    <location>
        <position position="239"/>
    </location>
    <ligand>
        <name>NADP(+)</name>
        <dbReference type="ChEBI" id="CHEBI:58349"/>
    </ligand>
</feature>
<dbReference type="NCBIfam" id="TIGR00507">
    <property type="entry name" value="aroE"/>
    <property type="match status" value="1"/>
</dbReference>
<name>A0A1W0CXJ5_9NEIS</name>
<comment type="subunit">
    <text evidence="8">Homodimer.</text>
</comment>
<keyword evidence="6 8" id="KW-0057">Aromatic amino acid biosynthesis</keyword>
<dbReference type="Proteomes" id="UP000192721">
    <property type="component" value="Unassembled WGS sequence"/>
</dbReference>
<dbReference type="Pfam" id="PF18317">
    <property type="entry name" value="SDH_C"/>
    <property type="match status" value="1"/>
</dbReference>
<dbReference type="Gene3D" id="3.40.50.720">
    <property type="entry name" value="NAD(P)-binding Rossmann-like Domain"/>
    <property type="match status" value="1"/>
</dbReference>
<dbReference type="Gene3D" id="3.40.50.10860">
    <property type="entry name" value="Leucine Dehydrogenase, chain A, domain 1"/>
    <property type="match status" value="1"/>
</dbReference>
<dbReference type="InterPro" id="IPR013708">
    <property type="entry name" value="Shikimate_DH-bd_N"/>
</dbReference>
<feature type="active site" description="Proton acceptor" evidence="8">
    <location>
        <position position="66"/>
    </location>
</feature>